<comment type="similarity">
    <text evidence="1">Belongs to the low molecular weight phosphotyrosine protein phosphatase family.</text>
</comment>
<evidence type="ECO:0000313" key="7">
    <source>
        <dbReference type="Proteomes" id="UP000707731"/>
    </source>
</evidence>
<dbReference type="Gene3D" id="3.40.50.2300">
    <property type="match status" value="1"/>
</dbReference>
<dbReference type="Pfam" id="PF01451">
    <property type="entry name" value="LMWPc"/>
    <property type="match status" value="1"/>
</dbReference>
<dbReference type="EC" id="3.1.3.48" evidence="2"/>
<feature type="domain" description="Phosphotyrosine protein phosphatase I" evidence="5">
    <location>
        <begin position="7"/>
        <end position="152"/>
    </location>
</feature>
<dbReference type="SUPFAM" id="SSF52788">
    <property type="entry name" value="Phosphotyrosine protein phosphatases I"/>
    <property type="match status" value="1"/>
</dbReference>
<evidence type="ECO:0000259" key="5">
    <source>
        <dbReference type="SMART" id="SM00226"/>
    </source>
</evidence>
<dbReference type="InterPro" id="IPR050438">
    <property type="entry name" value="LMW_PTPase"/>
</dbReference>
<keyword evidence="7" id="KW-1185">Reference proteome</keyword>
<evidence type="ECO:0000256" key="4">
    <source>
        <dbReference type="ARBA" id="ARBA00022912"/>
    </source>
</evidence>
<sequence length="166" mass="18053">MADVGELHISFVCTGNICRSPMAEKMFAHHLDLAGLADRVRVSSAGIESWHVGRDADRRTTATLNRYGYPIGHVAAAVGAEHRDADLLVAMDTGHERELARLGVPVERRRLLRSFDPAADGPDVPDPYYDDEAAFELVRDQIEAALPGLLDWTRAALGAIGVDGRP</sequence>
<evidence type="ECO:0000313" key="6">
    <source>
        <dbReference type="EMBL" id="MBF6357113.1"/>
    </source>
</evidence>
<comment type="caution">
    <text evidence="6">The sequence shown here is derived from an EMBL/GenBank/DDBJ whole genome shotgun (WGS) entry which is preliminary data.</text>
</comment>
<accession>A0ABS0DF67</accession>
<dbReference type="CDD" id="cd16343">
    <property type="entry name" value="LMWPTP"/>
    <property type="match status" value="1"/>
</dbReference>
<protein>
    <recommendedName>
        <fullName evidence="2">protein-tyrosine-phosphatase</fullName>
        <ecNumber evidence="2">3.1.3.48</ecNumber>
    </recommendedName>
</protein>
<name>A0ABS0DF67_9NOCA</name>
<dbReference type="PANTHER" id="PTHR11717">
    <property type="entry name" value="LOW MOLECULAR WEIGHT PROTEIN TYROSINE PHOSPHATASE"/>
    <property type="match status" value="1"/>
</dbReference>
<evidence type="ECO:0000256" key="2">
    <source>
        <dbReference type="ARBA" id="ARBA00013064"/>
    </source>
</evidence>
<proteinExistence type="inferred from homology"/>
<dbReference type="SMART" id="SM00226">
    <property type="entry name" value="LMWPc"/>
    <property type="match status" value="1"/>
</dbReference>
<keyword evidence="3" id="KW-0378">Hydrolase</keyword>
<dbReference type="InterPro" id="IPR036196">
    <property type="entry name" value="Ptyr_pPase_sf"/>
</dbReference>
<organism evidence="6 7">
    <name type="scientific">Nocardia higoensis</name>
    <dbReference type="NCBI Taxonomy" id="228599"/>
    <lineage>
        <taxon>Bacteria</taxon>
        <taxon>Bacillati</taxon>
        <taxon>Actinomycetota</taxon>
        <taxon>Actinomycetes</taxon>
        <taxon>Mycobacteriales</taxon>
        <taxon>Nocardiaceae</taxon>
        <taxon>Nocardia</taxon>
    </lineage>
</organism>
<evidence type="ECO:0000256" key="1">
    <source>
        <dbReference type="ARBA" id="ARBA00011063"/>
    </source>
</evidence>
<gene>
    <name evidence="6" type="ORF">IU449_21640</name>
</gene>
<evidence type="ECO:0000256" key="3">
    <source>
        <dbReference type="ARBA" id="ARBA00022801"/>
    </source>
</evidence>
<keyword evidence="4" id="KW-0904">Protein phosphatase</keyword>
<dbReference type="RefSeq" id="WP_195003938.1">
    <property type="nucleotide sequence ID" value="NZ_JADLQN010000004.1"/>
</dbReference>
<dbReference type="InterPro" id="IPR017867">
    <property type="entry name" value="Tyr_phospatase_low_mol_wt"/>
</dbReference>
<dbReference type="InterPro" id="IPR023485">
    <property type="entry name" value="Ptyr_pPase"/>
</dbReference>
<reference evidence="6 7" key="1">
    <citation type="submission" date="2020-10" db="EMBL/GenBank/DDBJ databases">
        <title>Identification of Nocardia species via Next-generation sequencing and recognition of intraspecies genetic diversity.</title>
        <authorList>
            <person name="Li P."/>
            <person name="Li P."/>
            <person name="Lu B."/>
        </authorList>
    </citation>
    <scope>NUCLEOTIDE SEQUENCE [LARGE SCALE GENOMIC DNA]</scope>
    <source>
        <strain evidence="6 7">BJ06-0143</strain>
    </source>
</reference>
<dbReference type="Proteomes" id="UP000707731">
    <property type="component" value="Unassembled WGS sequence"/>
</dbReference>
<dbReference type="EMBL" id="JADLQN010000004">
    <property type="protein sequence ID" value="MBF6357113.1"/>
    <property type="molecule type" value="Genomic_DNA"/>
</dbReference>
<dbReference type="PRINTS" id="PR00719">
    <property type="entry name" value="LMWPTPASE"/>
</dbReference>
<dbReference type="PANTHER" id="PTHR11717:SF7">
    <property type="entry name" value="LOW MOLECULAR WEIGHT PHOSPHOTYROSINE PROTEIN PHOSPHATASE"/>
    <property type="match status" value="1"/>
</dbReference>